<organism evidence="7 8">
    <name type="scientific">Brettanomyces naardenensis</name>
    <name type="common">Yeast</name>
    <dbReference type="NCBI Taxonomy" id="13370"/>
    <lineage>
        <taxon>Eukaryota</taxon>
        <taxon>Fungi</taxon>
        <taxon>Dikarya</taxon>
        <taxon>Ascomycota</taxon>
        <taxon>Saccharomycotina</taxon>
        <taxon>Pichiomycetes</taxon>
        <taxon>Pichiales</taxon>
        <taxon>Pichiaceae</taxon>
        <taxon>Brettanomyces</taxon>
    </lineage>
</organism>
<dbReference type="Proteomes" id="UP000290900">
    <property type="component" value="Unassembled WGS sequence"/>
</dbReference>
<dbReference type="FunCoup" id="A0A448YLE7">
    <property type="interactions" value="79"/>
</dbReference>
<dbReference type="GO" id="GO:0005789">
    <property type="term" value="C:endoplasmic reticulum membrane"/>
    <property type="evidence" value="ECO:0007669"/>
    <property type="project" value="UniProtKB-SubCell"/>
</dbReference>
<feature type="transmembrane region" description="Helical" evidence="6">
    <location>
        <begin position="167"/>
        <end position="191"/>
    </location>
</feature>
<dbReference type="EMBL" id="CAACVR010000012">
    <property type="protein sequence ID" value="VEU21769.1"/>
    <property type="molecule type" value="Genomic_DNA"/>
</dbReference>
<comment type="subcellular location">
    <subcellularLocation>
        <location evidence="1">Endoplasmic reticulum membrane</location>
        <topology evidence="1">Multi-pass membrane protein</topology>
    </subcellularLocation>
</comment>
<dbReference type="OrthoDB" id="19981at2759"/>
<feature type="transmembrane region" description="Helical" evidence="6">
    <location>
        <begin position="135"/>
        <end position="155"/>
    </location>
</feature>
<evidence type="ECO:0000256" key="3">
    <source>
        <dbReference type="ARBA" id="ARBA00022824"/>
    </source>
</evidence>
<dbReference type="AlphaFoldDB" id="A0A448YLE7"/>
<evidence type="ECO:0000256" key="1">
    <source>
        <dbReference type="ARBA" id="ARBA00004477"/>
    </source>
</evidence>
<evidence type="ECO:0000256" key="5">
    <source>
        <dbReference type="ARBA" id="ARBA00023136"/>
    </source>
</evidence>
<protein>
    <submittedName>
        <fullName evidence="7">DEKNAAC102505</fullName>
    </submittedName>
</protein>
<reference evidence="7 8" key="1">
    <citation type="submission" date="2018-12" db="EMBL/GenBank/DDBJ databases">
        <authorList>
            <person name="Tiukova I."/>
            <person name="Dainat J."/>
        </authorList>
    </citation>
    <scope>NUCLEOTIDE SEQUENCE [LARGE SCALE GENOMIC DNA]</scope>
</reference>
<dbReference type="GO" id="GO:0070072">
    <property type="term" value="P:vacuolar proton-transporting V-type ATPase complex assembly"/>
    <property type="evidence" value="ECO:0007669"/>
    <property type="project" value="InterPro"/>
</dbReference>
<dbReference type="InterPro" id="IPR021013">
    <property type="entry name" value="ATPase_Vma12"/>
</dbReference>
<keyword evidence="4 6" id="KW-1133">Transmembrane helix</keyword>
<evidence type="ECO:0000256" key="6">
    <source>
        <dbReference type="SAM" id="Phobius"/>
    </source>
</evidence>
<dbReference type="InParanoid" id="A0A448YLE7"/>
<keyword evidence="2 6" id="KW-0812">Transmembrane</keyword>
<evidence type="ECO:0000313" key="7">
    <source>
        <dbReference type="EMBL" id="VEU21769.1"/>
    </source>
</evidence>
<proteinExistence type="predicted"/>
<gene>
    <name evidence="7" type="ORF">BRENAR_LOCUS2501</name>
</gene>
<sequence length="239" mass="27114">MTRYTITPSIKSLVNSSEVTSEDKKKILSNGWISHRDLITLYKLSLAGQPETDLLKLLKGTKIYRDPPVKPKKSPEFIKMMEQLRLKEQELEYQKMVNDDLKDSNLRMMIEIQEDERRGRDHKASQVAKEVKSQLTTVVNILVTVFSVVYAIWYWTGSSTNMAIHYRVLWCLFFGILVLIAEVVVFGGYVGKVEKARAKERAKWSGNPSGAMVHQAGKVTLGRGAVRDSKGQGKGIHEE</sequence>
<evidence type="ECO:0000313" key="8">
    <source>
        <dbReference type="Proteomes" id="UP000290900"/>
    </source>
</evidence>
<dbReference type="PANTHER" id="PTHR31394">
    <property type="entry name" value="TRANSMEMBRANE PROTEIN 199"/>
    <property type="match status" value="1"/>
</dbReference>
<dbReference type="Pfam" id="PF11712">
    <property type="entry name" value="Vma12"/>
    <property type="match status" value="1"/>
</dbReference>
<evidence type="ECO:0000256" key="2">
    <source>
        <dbReference type="ARBA" id="ARBA00022692"/>
    </source>
</evidence>
<evidence type="ECO:0000256" key="4">
    <source>
        <dbReference type="ARBA" id="ARBA00022989"/>
    </source>
</evidence>
<keyword evidence="5 6" id="KW-0472">Membrane</keyword>
<name>A0A448YLE7_BRENA</name>
<keyword evidence="8" id="KW-1185">Reference proteome</keyword>
<keyword evidence="3" id="KW-0256">Endoplasmic reticulum</keyword>
<dbReference type="PANTHER" id="PTHR31394:SF1">
    <property type="entry name" value="TRANSMEMBRANE PROTEIN 199"/>
    <property type="match status" value="1"/>
</dbReference>
<accession>A0A448YLE7</accession>